<accession>A0ABS1WKC3</accession>
<sequence>MNYIKKTDAYDIYIEPSRKTIVIRQKWKYIWSVASGIPNWSYLEKKAWHQKADNVIWQQWGSKFIFWALSKDHNNSNTSLHKKEFNLEFDIQWVTSDQHWIANVKKINALEDFRSRVNLTEKKIHLAHIDIKRRKVGAINQNTVKHEFGHTIGANDEYGNAYKRAYNQTTYESIYVKDTKGLMNIGNELRTRYIRDIELEVNKMIPGVTFAAFLEK</sequence>
<evidence type="ECO:0000313" key="2">
    <source>
        <dbReference type="Proteomes" id="UP000605013"/>
    </source>
</evidence>
<dbReference type="RefSeq" id="WP_202999845.1">
    <property type="nucleotide sequence ID" value="NZ_JAEMEF010000004.1"/>
</dbReference>
<dbReference type="Proteomes" id="UP000605013">
    <property type="component" value="Unassembled WGS sequence"/>
</dbReference>
<gene>
    <name evidence="1" type="ORF">JAO71_07150</name>
</gene>
<dbReference type="EMBL" id="JAEMEF010000004">
    <property type="protein sequence ID" value="MBL7559576.1"/>
    <property type="molecule type" value="Genomic_DNA"/>
</dbReference>
<reference evidence="1 2" key="1">
    <citation type="submission" date="2020-12" db="EMBL/GenBank/DDBJ databases">
        <title>Olleya sediminilitoris sp. nov., isolated from a tidal flat.</title>
        <authorList>
            <person name="Park S."/>
            <person name="Yoon J.-H."/>
        </authorList>
    </citation>
    <scope>NUCLEOTIDE SEQUENCE [LARGE SCALE GENOMIC DNA]</scope>
    <source>
        <strain evidence="1 2">YSTF-M6</strain>
    </source>
</reference>
<proteinExistence type="predicted"/>
<keyword evidence="2" id="KW-1185">Reference proteome</keyword>
<name>A0ABS1WKC3_9FLAO</name>
<organism evidence="1 2">
    <name type="scientific">Olleya sediminilitoris</name>
    <dbReference type="NCBI Taxonomy" id="2795739"/>
    <lineage>
        <taxon>Bacteria</taxon>
        <taxon>Pseudomonadati</taxon>
        <taxon>Bacteroidota</taxon>
        <taxon>Flavobacteriia</taxon>
        <taxon>Flavobacteriales</taxon>
        <taxon>Flavobacteriaceae</taxon>
    </lineage>
</organism>
<protein>
    <submittedName>
        <fullName evidence="1">Uncharacterized protein</fullName>
    </submittedName>
</protein>
<evidence type="ECO:0000313" key="1">
    <source>
        <dbReference type="EMBL" id="MBL7559576.1"/>
    </source>
</evidence>
<comment type="caution">
    <text evidence="1">The sequence shown here is derived from an EMBL/GenBank/DDBJ whole genome shotgun (WGS) entry which is preliminary data.</text>
</comment>